<dbReference type="Proteomes" id="UP000694251">
    <property type="component" value="Chromosome 13"/>
</dbReference>
<dbReference type="EMBL" id="JAEFBJ010000013">
    <property type="protein sequence ID" value="KAG7538824.1"/>
    <property type="molecule type" value="Genomic_DNA"/>
</dbReference>
<proteinExistence type="predicted"/>
<comment type="caution">
    <text evidence="1">The sequence shown here is derived from an EMBL/GenBank/DDBJ whole genome shotgun (WGS) entry which is preliminary data.</text>
</comment>
<name>A0A8T1Y6X6_ARASU</name>
<dbReference type="AlphaFoldDB" id="A0A8T1Y6X6"/>
<gene>
    <name evidence="1" type="ORF">ISN44_As13g025460</name>
</gene>
<evidence type="ECO:0000313" key="1">
    <source>
        <dbReference type="EMBL" id="KAG7538824.1"/>
    </source>
</evidence>
<sequence>MALSHPLSGEIRLGLGPFTGSRPLVDIPGPAIPTVFASLAKVPLSRHTRYPKVFLLKTLN</sequence>
<keyword evidence="2" id="KW-1185">Reference proteome</keyword>
<protein>
    <submittedName>
        <fullName evidence="1">Uncharacterized protein</fullName>
    </submittedName>
</protein>
<reference evidence="1 2" key="1">
    <citation type="submission" date="2020-12" db="EMBL/GenBank/DDBJ databases">
        <title>Concerted genomic and epigenomic changes stabilize Arabidopsis allopolyploids.</title>
        <authorList>
            <person name="Chen Z."/>
        </authorList>
    </citation>
    <scope>NUCLEOTIDE SEQUENCE [LARGE SCALE GENOMIC DNA]</scope>
    <source>
        <strain evidence="1">As9502</strain>
        <tissue evidence="1">Leaf</tissue>
    </source>
</reference>
<accession>A0A8T1Y6X6</accession>
<evidence type="ECO:0000313" key="2">
    <source>
        <dbReference type="Proteomes" id="UP000694251"/>
    </source>
</evidence>
<organism evidence="1 2">
    <name type="scientific">Arabidopsis suecica</name>
    <name type="common">Swedish thale-cress</name>
    <name type="synonym">Cardaminopsis suecica</name>
    <dbReference type="NCBI Taxonomy" id="45249"/>
    <lineage>
        <taxon>Eukaryota</taxon>
        <taxon>Viridiplantae</taxon>
        <taxon>Streptophyta</taxon>
        <taxon>Embryophyta</taxon>
        <taxon>Tracheophyta</taxon>
        <taxon>Spermatophyta</taxon>
        <taxon>Magnoliopsida</taxon>
        <taxon>eudicotyledons</taxon>
        <taxon>Gunneridae</taxon>
        <taxon>Pentapetalae</taxon>
        <taxon>rosids</taxon>
        <taxon>malvids</taxon>
        <taxon>Brassicales</taxon>
        <taxon>Brassicaceae</taxon>
        <taxon>Camelineae</taxon>
        <taxon>Arabidopsis</taxon>
    </lineage>
</organism>